<comment type="caution">
    <text evidence="1">The sequence shown here is derived from an EMBL/GenBank/DDBJ whole genome shotgun (WGS) entry which is preliminary data.</text>
</comment>
<dbReference type="Gene3D" id="3.40.50.2000">
    <property type="entry name" value="Glycogen Phosphorylase B"/>
    <property type="match status" value="2"/>
</dbReference>
<dbReference type="SUPFAM" id="SSF53756">
    <property type="entry name" value="UDP-Glycosyltransferase/glycogen phosphorylase"/>
    <property type="match status" value="1"/>
</dbReference>
<dbReference type="Proteomes" id="UP000646426">
    <property type="component" value="Unassembled WGS sequence"/>
</dbReference>
<organism evidence="1 2">
    <name type="scientific">Cognatilysobacter bugurensis</name>
    <dbReference type="NCBI Taxonomy" id="543356"/>
    <lineage>
        <taxon>Bacteria</taxon>
        <taxon>Pseudomonadati</taxon>
        <taxon>Pseudomonadota</taxon>
        <taxon>Gammaproteobacteria</taxon>
        <taxon>Lysobacterales</taxon>
        <taxon>Lysobacteraceae</taxon>
        <taxon>Cognatilysobacter</taxon>
    </lineage>
</organism>
<dbReference type="Pfam" id="PF13692">
    <property type="entry name" value="Glyco_trans_1_4"/>
    <property type="match status" value="1"/>
</dbReference>
<sequence>MKVLVVSPDFPFPADHGGRVDVLSRIEALVSLGVSVDLLATVSADVHPSHLQLARAKLGRVRLVRRRASLFFWITGMPYQAASRSGLAKEYLADDYDLVILESEAVAPVLKGLSARDKVALRVHNNESAYFHALARSEKRFAKKAYYFLESLLFRHWSRRVKNRCDYVLHISHREFSREGVGEPSSRVRFLPPHVDAAAMQAPRPKTRGSVLCVGNLFMPNNLQGLLWYLENVHELLRARVPFYKLVVAGNTRGAGAGFLDRYQSVEFHDSPTCLASLYADASVFINPILEGAGVKMRSINAMQQGVPLVSTSVGVEGTGLAPGVHYLGGDTPEEFASAVERLLSEAGLQESIASEAQRYLAEVFDSRALLSELLAS</sequence>
<gene>
    <name evidence="1" type="ORF">GCM10007067_06950</name>
</gene>
<name>A0A918SW42_9GAMM</name>
<dbReference type="AlphaFoldDB" id="A0A918SW42"/>
<dbReference type="EMBL" id="BMYD01000001">
    <property type="protein sequence ID" value="GHA72941.1"/>
    <property type="molecule type" value="Genomic_DNA"/>
</dbReference>
<keyword evidence="2" id="KW-1185">Reference proteome</keyword>
<dbReference type="CDD" id="cd03801">
    <property type="entry name" value="GT4_PimA-like"/>
    <property type="match status" value="1"/>
</dbReference>
<evidence type="ECO:0000313" key="2">
    <source>
        <dbReference type="Proteomes" id="UP000646426"/>
    </source>
</evidence>
<protein>
    <recommendedName>
        <fullName evidence="3">Glycosyltransferase</fullName>
    </recommendedName>
</protein>
<evidence type="ECO:0008006" key="3">
    <source>
        <dbReference type="Google" id="ProtNLM"/>
    </source>
</evidence>
<reference evidence="1" key="1">
    <citation type="journal article" date="2014" name="Int. J. Syst. Evol. Microbiol.">
        <title>Complete genome sequence of Corynebacterium casei LMG S-19264T (=DSM 44701T), isolated from a smear-ripened cheese.</title>
        <authorList>
            <consortium name="US DOE Joint Genome Institute (JGI-PGF)"/>
            <person name="Walter F."/>
            <person name="Albersmeier A."/>
            <person name="Kalinowski J."/>
            <person name="Ruckert C."/>
        </authorList>
    </citation>
    <scope>NUCLEOTIDE SEQUENCE</scope>
    <source>
        <strain evidence="1">KCTC 23077</strain>
    </source>
</reference>
<accession>A0A918SW42</accession>
<evidence type="ECO:0000313" key="1">
    <source>
        <dbReference type="EMBL" id="GHA72941.1"/>
    </source>
</evidence>
<dbReference type="PANTHER" id="PTHR12526">
    <property type="entry name" value="GLYCOSYLTRANSFERASE"/>
    <property type="match status" value="1"/>
</dbReference>
<proteinExistence type="predicted"/>
<reference evidence="1" key="2">
    <citation type="submission" date="2020-09" db="EMBL/GenBank/DDBJ databases">
        <authorList>
            <person name="Sun Q."/>
            <person name="Kim S."/>
        </authorList>
    </citation>
    <scope>NUCLEOTIDE SEQUENCE</scope>
    <source>
        <strain evidence="1">KCTC 23077</strain>
    </source>
</reference>